<name>A0A8X7Q1I9_BRACI</name>
<keyword evidence="1" id="KW-0540">Nuclease</keyword>
<dbReference type="PANTHER" id="PTHR13620:SF121">
    <property type="entry name" value="EMB|CAB82946.1-RELATED"/>
    <property type="match status" value="1"/>
</dbReference>
<proteinExistence type="predicted"/>
<organism evidence="3 4">
    <name type="scientific">Brassica carinata</name>
    <name type="common">Ethiopian mustard</name>
    <name type="synonym">Abyssinian cabbage</name>
    <dbReference type="NCBI Taxonomy" id="52824"/>
    <lineage>
        <taxon>Eukaryota</taxon>
        <taxon>Viridiplantae</taxon>
        <taxon>Streptophyta</taxon>
        <taxon>Embryophyta</taxon>
        <taxon>Tracheophyta</taxon>
        <taxon>Spermatophyta</taxon>
        <taxon>Magnoliopsida</taxon>
        <taxon>eudicotyledons</taxon>
        <taxon>Gunneridae</taxon>
        <taxon>Pentapetalae</taxon>
        <taxon>rosids</taxon>
        <taxon>malvids</taxon>
        <taxon>Brassicales</taxon>
        <taxon>Brassicaceae</taxon>
        <taxon>Brassiceae</taxon>
        <taxon>Brassica</taxon>
    </lineage>
</organism>
<evidence type="ECO:0000256" key="1">
    <source>
        <dbReference type="ARBA" id="ARBA00022722"/>
    </source>
</evidence>
<sequence>MLASIPFLPEMSSSIVDLGVATIKTTVTSEISEINRLVKTFLSNNKKIIGLDTERAIKIGKLPKTVLLQLYDGDYCLVVQLPSEDDAVLPLSLFNFLNLPDLTFVGVGIHKSLMMLEREFGFTCKNAADIGPASWNLMSKNGAANLSYKMGDIFPTQKPTSPIFDDWSTSALNEDQIKLAVSNAYLAFRTGCFLSTGFRVI</sequence>
<dbReference type="GO" id="GO:0005737">
    <property type="term" value="C:cytoplasm"/>
    <property type="evidence" value="ECO:0007669"/>
    <property type="project" value="TreeGrafter"/>
</dbReference>
<dbReference type="AlphaFoldDB" id="A0A8X7Q1I9"/>
<dbReference type="Gene3D" id="3.30.420.10">
    <property type="entry name" value="Ribonuclease H-like superfamily/Ribonuclease H"/>
    <property type="match status" value="1"/>
</dbReference>
<dbReference type="InterPro" id="IPR051132">
    <property type="entry name" value="3-5_Exonuclease_domain"/>
</dbReference>
<accession>A0A8X7Q1I9</accession>
<keyword evidence="4" id="KW-1185">Reference proteome</keyword>
<reference evidence="3 4" key="1">
    <citation type="submission" date="2020-02" db="EMBL/GenBank/DDBJ databases">
        <authorList>
            <person name="Ma Q."/>
            <person name="Huang Y."/>
            <person name="Song X."/>
            <person name="Pei D."/>
        </authorList>
    </citation>
    <scope>NUCLEOTIDE SEQUENCE [LARGE SCALE GENOMIC DNA]</scope>
    <source>
        <strain evidence="3">Sxm20200214</strain>
        <tissue evidence="3">Leaf</tissue>
    </source>
</reference>
<dbReference type="InterPro" id="IPR012337">
    <property type="entry name" value="RNaseH-like_sf"/>
</dbReference>
<evidence type="ECO:0000313" key="3">
    <source>
        <dbReference type="EMBL" id="KAG2260922.1"/>
    </source>
</evidence>
<keyword evidence="2" id="KW-0378">Hydrolase</keyword>
<dbReference type="GO" id="GO:0005634">
    <property type="term" value="C:nucleus"/>
    <property type="evidence" value="ECO:0007669"/>
    <property type="project" value="TreeGrafter"/>
</dbReference>
<evidence type="ECO:0000256" key="2">
    <source>
        <dbReference type="ARBA" id="ARBA00022801"/>
    </source>
</evidence>
<dbReference type="EMBL" id="JAAMPC010000015">
    <property type="protein sequence ID" value="KAG2260922.1"/>
    <property type="molecule type" value="Genomic_DNA"/>
</dbReference>
<dbReference type="Proteomes" id="UP000886595">
    <property type="component" value="Unassembled WGS sequence"/>
</dbReference>
<dbReference type="OrthoDB" id="446462at2759"/>
<dbReference type="SUPFAM" id="SSF53098">
    <property type="entry name" value="Ribonuclease H-like"/>
    <property type="match status" value="1"/>
</dbReference>
<evidence type="ECO:0008006" key="5">
    <source>
        <dbReference type="Google" id="ProtNLM"/>
    </source>
</evidence>
<dbReference type="InterPro" id="IPR036397">
    <property type="entry name" value="RNaseH_sf"/>
</dbReference>
<dbReference type="PANTHER" id="PTHR13620">
    <property type="entry name" value="3-5 EXONUCLEASE"/>
    <property type="match status" value="1"/>
</dbReference>
<protein>
    <recommendedName>
        <fullName evidence="5">3'-5' exonuclease domain-containing protein</fullName>
    </recommendedName>
</protein>
<evidence type="ECO:0000313" key="4">
    <source>
        <dbReference type="Proteomes" id="UP000886595"/>
    </source>
</evidence>
<comment type="caution">
    <text evidence="3">The sequence shown here is derived from an EMBL/GenBank/DDBJ whole genome shotgun (WGS) entry which is preliminary data.</text>
</comment>
<dbReference type="GO" id="GO:0008408">
    <property type="term" value="F:3'-5' exonuclease activity"/>
    <property type="evidence" value="ECO:0007669"/>
    <property type="project" value="TreeGrafter"/>
</dbReference>
<gene>
    <name evidence="3" type="ORF">Bca52824_080216</name>
</gene>
<dbReference type="GO" id="GO:0003676">
    <property type="term" value="F:nucleic acid binding"/>
    <property type="evidence" value="ECO:0007669"/>
    <property type="project" value="InterPro"/>
</dbReference>